<feature type="chain" id="PRO_5030724033" evidence="1">
    <location>
        <begin position="25"/>
        <end position="260"/>
    </location>
</feature>
<dbReference type="InterPro" id="IPR042095">
    <property type="entry name" value="SUMF_sf"/>
</dbReference>
<evidence type="ECO:0000313" key="4">
    <source>
        <dbReference type="Proteomes" id="UP000573499"/>
    </source>
</evidence>
<dbReference type="EMBL" id="JACEZU010000004">
    <property type="protein sequence ID" value="MBA5687447.1"/>
    <property type="molecule type" value="Genomic_DNA"/>
</dbReference>
<dbReference type="RefSeq" id="WP_182153287.1">
    <property type="nucleotide sequence ID" value="NZ_JACEZU010000004.1"/>
</dbReference>
<name>A0A7W2F9A2_9BURK</name>
<evidence type="ECO:0000313" key="3">
    <source>
        <dbReference type="EMBL" id="MBA5687447.1"/>
    </source>
</evidence>
<accession>A0A7W2F9A2</accession>
<keyword evidence="4" id="KW-1185">Reference proteome</keyword>
<feature type="domain" description="Sulfatase-modifying factor enzyme-like" evidence="2">
    <location>
        <begin position="31"/>
        <end position="256"/>
    </location>
</feature>
<keyword evidence="1" id="KW-0732">Signal</keyword>
<dbReference type="GO" id="GO:0120147">
    <property type="term" value="F:formylglycine-generating oxidase activity"/>
    <property type="evidence" value="ECO:0007669"/>
    <property type="project" value="TreeGrafter"/>
</dbReference>
<reference evidence="3 4" key="1">
    <citation type="submission" date="2020-07" db="EMBL/GenBank/DDBJ databases">
        <title>Novel species isolated from subtropical streams in China.</title>
        <authorList>
            <person name="Lu H."/>
        </authorList>
    </citation>
    <scope>NUCLEOTIDE SEQUENCE [LARGE SCALE GENOMIC DNA]</scope>
    <source>
        <strain evidence="3 4">LX47W</strain>
    </source>
</reference>
<organism evidence="3 4">
    <name type="scientific">Rugamonas apoptosis</name>
    <dbReference type="NCBI Taxonomy" id="2758570"/>
    <lineage>
        <taxon>Bacteria</taxon>
        <taxon>Pseudomonadati</taxon>
        <taxon>Pseudomonadota</taxon>
        <taxon>Betaproteobacteria</taxon>
        <taxon>Burkholderiales</taxon>
        <taxon>Oxalobacteraceae</taxon>
        <taxon>Telluria group</taxon>
        <taxon>Rugamonas</taxon>
    </lineage>
</organism>
<comment type="caution">
    <text evidence="3">The sequence shown here is derived from an EMBL/GenBank/DDBJ whole genome shotgun (WGS) entry which is preliminary data.</text>
</comment>
<evidence type="ECO:0000256" key="1">
    <source>
        <dbReference type="SAM" id="SignalP"/>
    </source>
</evidence>
<protein>
    <submittedName>
        <fullName evidence="3">Formylglycine-generating enzyme family protein</fullName>
    </submittedName>
</protein>
<dbReference type="Pfam" id="PF03781">
    <property type="entry name" value="FGE-sulfatase"/>
    <property type="match status" value="1"/>
</dbReference>
<sequence>MAAPSRHLVAAGLAALLCATSASGGEYQPLPGGQLRSVLPADGVASDATVAPFQMRTRPVTNGEFRAFLRQHPEWERGQAPALFTSPTYLQGWGSADNPAPLALDAPVTRVSWYAASAFCASEQARLPRWYEWEFAAAADERRPDARDDPAWLAHILDWYASPGTRAPHSVAANAPNYYGLHDMHGLIWEWVDDYSGLFVNADSRSNGEQKSIDYCGGAAVSLADRRNYAVLMRLALLAAMDSQQDGANLGFRCARDAAP</sequence>
<dbReference type="PANTHER" id="PTHR23150">
    <property type="entry name" value="SULFATASE MODIFYING FACTOR 1, 2"/>
    <property type="match status" value="1"/>
</dbReference>
<dbReference type="AlphaFoldDB" id="A0A7W2F9A2"/>
<evidence type="ECO:0000259" key="2">
    <source>
        <dbReference type="Pfam" id="PF03781"/>
    </source>
</evidence>
<gene>
    <name evidence="3" type="ORF">H3H39_10360</name>
</gene>
<dbReference type="Gene3D" id="3.90.1580.10">
    <property type="entry name" value="paralog of FGE (formylglycine-generating enzyme)"/>
    <property type="match status" value="1"/>
</dbReference>
<dbReference type="SUPFAM" id="SSF56436">
    <property type="entry name" value="C-type lectin-like"/>
    <property type="match status" value="1"/>
</dbReference>
<proteinExistence type="predicted"/>
<dbReference type="InterPro" id="IPR005532">
    <property type="entry name" value="SUMF_dom"/>
</dbReference>
<dbReference type="Proteomes" id="UP000573499">
    <property type="component" value="Unassembled WGS sequence"/>
</dbReference>
<dbReference type="PANTHER" id="PTHR23150:SF19">
    <property type="entry name" value="FORMYLGLYCINE-GENERATING ENZYME"/>
    <property type="match status" value="1"/>
</dbReference>
<dbReference type="InterPro" id="IPR051043">
    <property type="entry name" value="Sulfatase_Mod_Factor_Kinase"/>
</dbReference>
<feature type="signal peptide" evidence="1">
    <location>
        <begin position="1"/>
        <end position="24"/>
    </location>
</feature>
<dbReference type="InterPro" id="IPR016187">
    <property type="entry name" value="CTDL_fold"/>
</dbReference>